<dbReference type="Proteomes" id="UP001346869">
    <property type="component" value="Unassembled WGS sequence"/>
</dbReference>
<evidence type="ECO:0000313" key="5">
    <source>
        <dbReference type="EMBL" id="KAK5854502.1"/>
    </source>
</evidence>
<dbReference type="InterPro" id="IPR003597">
    <property type="entry name" value="Ig_C1-set"/>
</dbReference>
<reference evidence="5 6" key="2">
    <citation type="journal article" date="2023" name="Mol. Biol. Evol.">
        <title>Genomics of Secondarily Temperate Adaptation in the Only Non-Antarctic Icefish.</title>
        <authorList>
            <person name="Rivera-Colon A.G."/>
            <person name="Rayamajhi N."/>
            <person name="Minhas B.F."/>
            <person name="Madrigal G."/>
            <person name="Bilyk K.T."/>
            <person name="Yoon V."/>
            <person name="Hune M."/>
            <person name="Gregory S."/>
            <person name="Cheng C.H.C."/>
            <person name="Catchen J.M."/>
        </authorList>
    </citation>
    <scope>NUCLEOTIDE SEQUENCE [LARGE SCALE GENOMIC DNA]</scope>
    <source>
        <strain evidence="5">JMC-PN-2008</strain>
    </source>
</reference>
<dbReference type="GO" id="GO:0006955">
    <property type="term" value="P:immune response"/>
    <property type="evidence" value="ECO:0007669"/>
    <property type="project" value="TreeGrafter"/>
</dbReference>
<dbReference type="InterPro" id="IPR036179">
    <property type="entry name" value="Ig-like_dom_sf"/>
</dbReference>
<dbReference type="PANTHER" id="PTHR16675:SF237">
    <property type="entry name" value="MHC CLASS I ANTIGEN TRANSCRIPT VARIANT 1-RELATED"/>
    <property type="match status" value="1"/>
</dbReference>
<feature type="transmembrane region" description="Helical" evidence="3">
    <location>
        <begin position="152"/>
        <end position="173"/>
    </location>
</feature>
<evidence type="ECO:0000313" key="6">
    <source>
        <dbReference type="Proteomes" id="UP001346869"/>
    </source>
</evidence>
<keyword evidence="6" id="KW-1185">Reference proteome</keyword>
<protein>
    <recommendedName>
        <fullName evidence="4">Ig-like domain-containing protein</fullName>
    </recommendedName>
</protein>
<reference evidence="5 6" key="1">
    <citation type="journal article" date="2023" name="Genes (Basel)">
        <title>Chromosome-Level Genome Assembly and Circadian Gene Repertoire of the Patagonia Blennie Eleginops maclovinus-The Closest Ancestral Proxy of Antarctic Cryonotothenioids.</title>
        <authorList>
            <person name="Cheng C.C."/>
            <person name="Rivera-Colon A.G."/>
            <person name="Minhas B.F."/>
            <person name="Wilson L."/>
            <person name="Rayamajhi N."/>
            <person name="Vargas-Chacoff L."/>
            <person name="Catchen J.M."/>
        </authorList>
    </citation>
    <scope>NUCLEOTIDE SEQUENCE [LARGE SCALE GENOMIC DNA]</scope>
    <source>
        <strain evidence="5">JMC-PN-2008</strain>
    </source>
</reference>
<keyword evidence="3" id="KW-0472">Membrane</keyword>
<dbReference type="EMBL" id="JAUZQC010000018">
    <property type="protein sequence ID" value="KAK5854502.1"/>
    <property type="molecule type" value="Genomic_DNA"/>
</dbReference>
<feature type="compositionally biased region" description="Basic and acidic residues" evidence="2">
    <location>
        <begin position="182"/>
        <end position="199"/>
    </location>
</feature>
<dbReference type="PROSITE" id="PS50835">
    <property type="entry name" value="IG_LIKE"/>
    <property type="match status" value="1"/>
</dbReference>
<dbReference type="InterPro" id="IPR011162">
    <property type="entry name" value="MHC_I/II-like_Ag-recog"/>
</dbReference>
<accession>A0AAN8AGU5</accession>
<feature type="region of interest" description="Disordered" evidence="2">
    <location>
        <begin position="180"/>
        <end position="199"/>
    </location>
</feature>
<dbReference type="SUPFAM" id="SSF54452">
    <property type="entry name" value="MHC antigen-recognition domain"/>
    <property type="match status" value="1"/>
</dbReference>
<organism evidence="5 6">
    <name type="scientific">Eleginops maclovinus</name>
    <name type="common">Patagonian blennie</name>
    <name type="synonym">Eleginus maclovinus</name>
    <dbReference type="NCBI Taxonomy" id="56733"/>
    <lineage>
        <taxon>Eukaryota</taxon>
        <taxon>Metazoa</taxon>
        <taxon>Chordata</taxon>
        <taxon>Craniata</taxon>
        <taxon>Vertebrata</taxon>
        <taxon>Euteleostomi</taxon>
        <taxon>Actinopterygii</taxon>
        <taxon>Neopterygii</taxon>
        <taxon>Teleostei</taxon>
        <taxon>Neoteleostei</taxon>
        <taxon>Acanthomorphata</taxon>
        <taxon>Eupercaria</taxon>
        <taxon>Perciformes</taxon>
        <taxon>Notothenioidei</taxon>
        <taxon>Eleginopidae</taxon>
        <taxon>Eleginops</taxon>
    </lineage>
</organism>
<evidence type="ECO:0000256" key="1">
    <source>
        <dbReference type="ARBA" id="ARBA00023180"/>
    </source>
</evidence>
<evidence type="ECO:0000256" key="3">
    <source>
        <dbReference type="SAM" id="Phobius"/>
    </source>
</evidence>
<dbReference type="FunFam" id="2.60.40.10:FF:000943">
    <property type="entry name" value="Classical MHC class I molecule, alpha-chain"/>
    <property type="match status" value="1"/>
</dbReference>
<comment type="caution">
    <text evidence="5">The sequence shown here is derived from an EMBL/GenBank/DDBJ whole genome shotgun (WGS) entry which is preliminary data.</text>
</comment>
<sequence length="199" mass="22358">MLEQKKTLIALYKYYLTQKCTEWLKIFVNYGRSSLLRTDLPSVSLLQKSPSSPVGCHATAFYPDRAVMFWRKDGEELHENVEHGEMLPNHDGSFQMSVDLNISSFPAEDWKKYQCVFHHSGGEHIVTVLDPAEIRTNNDTTGITSAEGDLSYIYIIAAVAALALIAVIGFVAYKKKKAKHIPSPDRGSELSEKLNPDPR</sequence>
<dbReference type="GO" id="GO:0009897">
    <property type="term" value="C:external side of plasma membrane"/>
    <property type="evidence" value="ECO:0007669"/>
    <property type="project" value="TreeGrafter"/>
</dbReference>
<dbReference type="InterPro" id="IPR050208">
    <property type="entry name" value="MHC_class-I_related"/>
</dbReference>
<keyword evidence="1" id="KW-0325">Glycoprotein</keyword>
<dbReference type="InterPro" id="IPR007110">
    <property type="entry name" value="Ig-like_dom"/>
</dbReference>
<evidence type="ECO:0000259" key="4">
    <source>
        <dbReference type="PROSITE" id="PS50835"/>
    </source>
</evidence>
<dbReference type="PANTHER" id="PTHR16675">
    <property type="entry name" value="MHC CLASS I-RELATED"/>
    <property type="match status" value="1"/>
</dbReference>
<name>A0AAN8AGU5_ELEMC</name>
<dbReference type="GO" id="GO:0005615">
    <property type="term" value="C:extracellular space"/>
    <property type="evidence" value="ECO:0007669"/>
    <property type="project" value="TreeGrafter"/>
</dbReference>
<dbReference type="AlphaFoldDB" id="A0AAN8AGU5"/>
<feature type="domain" description="Ig-like" evidence="4">
    <location>
        <begin position="41"/>
        <end position="127"/>
    </location>
</feature>
<keyword evidence="3" id="KW-1133">Transmembrane helix</keyword>
<dbReference type="Pfam" id="PF07654">
    <property type="entry name" value="C1-set"/>
    <property type="match status" value="1"/>
</dbReference>
<dbReference type="SMART" id="SM00407">
    <property type="entry name" value="IGc1"/>
    <property type="match status" value="1"/>
</dbReference>
<proteinExistence type="predicted"/>
<dbReference type="InterPro" id="IPR013783">
    <property type="entry name" value="Ig-like_fold"/>
</dbReference>
<dbReference type="Gene3D" id="2.60.40.10">
    <property type="entry name" value="Immunoglobulins"/>
    <property type="match status" value="1"/>
</dbReference>
<evidence type="ECO:0000256" key="2">
    <source>
        <dbReference type="SAM" id="MobiDB-lite"/>
    </source>
</evidence>
<keyword evidence="3" id="KW-0812">Transmembrane</keyword>
<gene>
    <name evidence="5" type="ORF">PBY51_004690</name>
</gene>
<dbReference type="SUPFAM" id="SSF48726">
    <property type="entry name" value="Immunoglobulin"/>
    <property type="match status" value="1"/>
</dbReference>